<feature type="region of interest" description="Disordered" evidence="1">
    <location>
        <begin position="1"/>
        <end position="44"/>
    </location>
</feature>
<dbReference type="Proteomes" id="UP000321787">
    <property type="component" value="Unassembled WGS sequence"/>
</dbReference>
<sequence>MSKQPDWMKRAQDNKTGNTVGTASLMLNQRNKPGPKKQKLSVKM</sequence>
<evidence type="ECO:0000313" key="3">
    <source>
        <dbReference type="Proteomes" id="UP000321787"/>
    </source>
</evidence>
<dbReference type="EMBL" id="BJTZ01000044">
    <property type="protein sequence ID" value="GEK15864.1"/>
    <property type="molecule type" value="Genomic_DNA"/>
</dbReference>
<reference evidence="2 3" key="1">
    <citation type="submission" date="2019-07" db="EMBL/GenBank/DDBJ databases">
        <title>Whole genome shotgun sequence of Aliivibrio fischeri NBRC 101058.</title>
        <authorList>
            <person name="Hosoyama A."/>
            <person name="Uohara A."/>
            <person name="Ohji S."/>
            <person name="Ichikawa N."/>
        </authorList>
    </citation>
    <scope>NUCLEOTIDE SEQUENCE [LARGE SCALE GENOMIC DNA]</scope>
    <source>
        <strain evidence="2 3">NBRC 101058</strain>
    </source>
</reference>
<evidence type="ECO:0000313" key="2">
    <source>
        <dbReference type="EMBL" id="GEK15864.1"/>
    </source>
</evidence>
<feature type="compositionally biased region" description="Basic and acidic residues" evidence="1">
    <location>
        <begin position="1"/>
        <end position="13"/>
    </location>
</feature>
<gene>
    <name evidence="2" type="ORF">AFI02nite_39000</name>
</gene>
<protein>
    <submittedName>
        <fullName evidence="2">Uncharacterized protein</fullName>
    </submittedName>
</protein>
<comment type="caution">
    <text evidence="2">The sequence shown here is derived from an EMBL/GenBank/DDBJ whole genome shotgun (WGS) entry which is preliminary data.</text>
</comment>
<feature type="compositionally biased region" description="Basic residues" evidence="1">
    <location>
        <begin position="33"/>
        <end position="44"/>
    </location>
</feature>
<proteinExistence type="predicted"/>
<name>A0A510UMM6_ALIFS</name>
<organism evidence="2 3">
    <name type="scientific">Aliivibrio fischeri</name>
    <name type="common">Vibrio fischeri</name>
    <dbReference type="NCBI Taxonomy" id="668"/>
    <lineage>
        <taxon>Bacteria</taxon>
        <taxon>Pseudomonadati</taxon>
        <taxon>Pseudomonadota</taxon>
        <taxon>Gammaproteobacteria</taxon>
        <taxon>Vibrionales</taxon>
        <taxon>Vibrionaceae</taxon>
        <taxon>Aliivibrio</taxon>
    </lineage>
</organism>
<evidence type="ECO:0000256" key="1">
    <source>
        <dbReference type="SAM" id="MobiDB-lite"/>
    </source>
</evidence>
<dbReference type="AlphaFoldDB" id="A0A510UMM6"/>
<feature type="compositionally biased region" description="Polar residues" evidence="1">
    <location>
        <begin position="14"/>
        <end position="31"/>
    </location>
</feature>
<accession>A0A510UMM6</accession>
<dbReference type="RefSeq" id="WP_272869372.1">
    <property type="nucleotide sequence ID" value="NZ_BJTZ01000044.1"/>
</dbReference>